<evidence type="ECO:0000256" key="1">
    <source>
        <dbReference type="SAM" id="SignalP"/>
    </source>
</evidence>
<dbReference type="PANTHER" id="PTHR37957:SF1">
    <property type="entry name" value="PHYTASE-LIKE DOMAIN-CONTAINING PROTEIN"/>
    <property type="match status" value="1"/>
</dbReference>
<feature type="domain" description="Phytase-like" evidence="2">
    <location>
        <begin position="54"/>
        <end position="373"/>
    </location>
</feature>
<dbReference type="Proteomes" id="UP001183824">
    <property type="component" value="Unassembled WGS sequence"/>
</dbReference>
<evidence type="ECO:0000313" key="4">
    <source>
        <dbReference type="Proteomes" id="UP001183824"/>
    </source>
</evidence>
<evidence type="ECO:0000313" key="3">
    <source>
        <dbReference type="EMBL" id="MDT0483577.1"/>
    </source>
</evidence>
<organism evidence="3 4">
    <name type="scientific">Streptomyces doebereineriae</name>
    <dbReference type="NCBI Taxonomy" id="3075528"/>
    <lineage>
        <taxon>Bacteria</taxon>
        <taxon>Bacillati</taxon>
        <taxon>Actinomycetota</taxon>
        <taxon>Actinomycetes</taxon>
        <taxon>Kitasatosporales</taxon>
        <taxon>Streptomycetaceae</taxon>
        <taxon>Streptomyces</taxon>
    </lineage>
</organism>
<proteinExistence type="predicted"/>
<dbReference type="EMBL" id="JAVREZ010000009">
    <property type="protein sequence ID" value="MDT0483577.1"/>
    <property type="molecule type" value="Genomic_DNA"/>
</dbReference>
<dbReference type="InterPro" id="IPR027372">
    <property type="entry name" value="Phytase-like_dom"/>
</dbReference>
<dbReference type="Pfam" id="PF13449">
    <property type="entry name" value="Phytase-like"/>
    <property type="match status" value="1"/>
</dbReference>
<reference evidence="4" key="1">
    <citation type="submission" date="2023-07" db="EMBL/GenBank/DDBJ databases">
        <title>30 novel species of actinomycetes from the DSMZ collection.</title>
        <authorList>
            <person name="Nouioui I."/>
        </authorList>
    </citation>
    <scope>NUCLEOTIDE SEQUENCE [LARGE SCALE GENOMIC DNA]</scope>
    <source>
        <strain evidence="4">DSM 41640</strain>
    </source>
</reference>
<comment type="caution">
    <text evidence="3">The sequence shown here is derived from an EMBL/GenBank/DDBJ whole genome shotgun (WGS) entry which is preliminary data.</text>
</comment>
<dbReference type="RefSeq" id="WP_311716499.1">
    <property type="nucleotide sequence ID" value="NZ_JAVREZ010000009.1"/>
</dbReference>
<dbReference type="PANTHER" id="PTHR37957">
    <property type="entry name" value="BLR7070 PROTEIN"/>
    <property type="match status" value="1"/>
</dbReference>
<evidence type="ECO:0000259" key="2">
    <source>
        <dbReference type="Pfam" id="PF13449"/>
    </source>
</evidence>
<protein>
    <submittedName>
        <fullName evidence="3">Esterase-like activity of phytase family protein</fullName>
    </submittedName>
</protein>
<feature type="signal peptide" evidence="1">
    <location>
        <begin position="1"/>
        <end position="24"/>
    </location>
</feature>
<gene>
    <name evidence="3" type="ORF">RNB18_25775</name>
</gene>
<sequence length="389" mass="41685">MSIRAARARIIASAVVLASLPALVGTPAAAHDSAVRLDFLGERELPNAMAFQGTTVGGLSAISYDVKSGTYYVISDDRSQTGPARFYTAHVDFADGTLKGVELTGTHPWLRPDGTTFPPTSTATATVAPDPEGIAVDPRDGTLAWTSEGERIVASDGPALLGDPWIRRATTTGAYTGQLPLPPQLHMNSQEFGPRKNQTLEGVTFTPDGRRIVTAMEDPLYQDGDDPTPEHGELTRITVHDARTGQPLAQYAYPLEPLFATPPAGSTDTNGVSDIVALDHDRFLVLERASIYTDNNWKARIYLVDLHGATDVLGRDSLTDPSARPVQPVRKTLVTDLSDVPGLTRVDNVEGITLGPRLPDGRRTVVLVSDDNFAARQATQFIAFAAHGI</sequence>
<keyword evidence="1" id="KW-0732">Signal</keyword>
<feature type="chain" id="PRO_5047140201" evidence="1">
    <location>
        <begin position="25"/>
        <end position="389"/>
    </location>
</feature>
<name>A0ABU2VDD3_9ACTN</name>
<keyword evidence="4" id="KW-1185">Reference proteome</keyword>
<accession>A0ABU2VDD3</accession>
<dbReference type="SUPFAM" id="SSF75011">
    <property type="entry name" value="3-carboxy-cis,cis-mucoante lactonizing enzyme"/>
    <property type="match status" value="1"/>
</dbReference>